<dbReference type="SMART" id="SM00748">
    <property type="entry name" value="HEPN"/>
    <property type="match status" value="1"/>
</dbReference>
<evidence type="ECO:0000313" key="2">
    <source>
        <dbReference type="EMBL" id="HHF53081.1"/>
    </source>
</evidence>
<name>A0A7V5LT92_UNCW3</name>
<evidence type="ECO:0000259" key="1">
    <source>
        <dbReference type="PROSITE" id="PS50910"/>
    </source>
</evidence>
<proteinExistence type="predicted"/>
<organism evidence="2">
    <name type="scientific">candidate division WOR-3 bacterium</name>
    <dbReference type="NCBI Taxonomy" id="2052148"/>
    <lineage>
        <taxon>Bacteria</taxon>
        <taxon>Bacteria division WOR-3</taxon>
    </lineage>
</organism>
<gene>
    <name evidence="2" type="ORF">ENL43_01800</name>
</gene>
<feature type="domain" description="HEPN" evidence="1">
    <location>
        <begin position="14"/>
        <end position="120"/>
    </location>
</feature>
<dbReference type="EMBL" id="DRTX01000099">
    <property type="protein sequence ID" value="HHF53081.1"/>
    <property type="molecule type" value="Genomic_DNA"/>
</dbReference>
<dbReference type="Proteomes" id="UP000886050">
    <property type="component" value="Unassembled WGS sequence"/>
</dbReference>
<dbReference type="AlphaFoldDB" id="A0A7V5LT92"/>
<protein>
    <submittedName>
        <fullName evidence="2">HEPN domain-containing protein</fullName>
    </submittedName>
</protein>
<dbReference type="Gene3D" id="1.20.120.330">
    <property type="entry name" value="Nucleotidyltransferases domain 2"/>
    <property type="match status" value="1"/>
</dbReference>
<comment type="caution">
    <text evidence="2">The sequence shown here is derived from an EMBL/GenBank/DDBJ whole genome shotgun (WGS) entry which is preliminary data.</text>
</comment>
<dbReference type="SUPFAM" id="SSF81593">
    <property type="entry name" value="Nucleotidyltransferase substrate binding subunit/domain"/>
    <property type="match status" value="1"/>
</dbReference>
<accession>A0A7V5LT92</accession>
<sequence>MEEILEEVRRWIRKADDDLTVAKEMLNFQKRIPWVICFHAQQAVEKYLKAFLIFQQIDFRKTHDTSELLNLCIQADQNLEKLQNLKIEKLTYYAVESRYPGFYEPDLEDAKEALLIAENVRELVLKRLGFL</sequence>
<dbReference type="InterPro" id="IPR007842">
    <property type="entry name" value="HEPN_dom"/>
</dbReference>
<reference evidence="2" key="1">
    <citation type="journal article" date="2020" name="mSystems">
        <title>Genome- and Community-Level Interaction Insights into Carbon Utilization and Element Cycling Functions of Hydrothermarchaeota in Hydrothermal Sediment.</title>
        <authorList>
            <person name="Zhou Z."/>
            <person name="Liu Y."/>
            <person name="Xu W."/>
            <person name="Pan J."/>
            <person name="Luo Z.H."/>
            <person name="Li M."/>
        </authorList>
    </citation>
    <scope>NUCLEOTIDE SEQUENCE [LARGE SCALE GENOMIC DNA]</scope>
    <source>
        <strain evidence="2">HyVt-96</strain>
    </source>
</reference>
<dbReference type="PROSITE" id="PS50910">
    <property type="entry name" value="HEPN"/>
    <property type="match status" value="1"/>
</dbReference>
<dbReference type="Pfam" id="PF05168">
    <property type="entry name" value="HEPN"/>
    <property type="match status" value="1"/>
</dbReference>